<gene>
    <name evidence="1" type="ORF">PILCRDRAFT_830414</name>
</gene>
<dbReference type="EMBL" id="KN833355">
    <property type="protein sequence ID" value="KIM71329.1"/>
    <property type="molecule type" value="Genomic_DNA"/>
</dbReference>
<dbReference type="HOGENOM" id="CLU_2460828_0_0_1"/>
<dbReference type="Proteomes" id="UP000054166">
    <property type="component" value="Unassembled WGS sequence"/>
</dbReference>
<sequence>TTSVKFPNASYETTSLGYPKGWFLCGKSKLRRRKLSWRVCGRPGMSGKFNRCSFPVMLDLPILFPSGIQPQRACLSLRTVLTTGWIFLS</sequence>
<organism evidence="1 2">
    <name type="scientific">Piloderma croceum (strain F 1598)</name>
    <dbReference type="NCBI Taxonomy" id="765440"/>
    <lineage>
        <taxon>Eukaryota</taxon>
        <taxon>Fungi</taxon>
        <taxon>Dikarya</taxon>
        <taxon>Basidiomycota</taxon>
        <taxon>Agaricomycotina</taxon>
        <taxon>Agaricomycetes</taxon>
        <taxon>Agaricomycetidae</taxon>
        <taxon>Atheliales</taxon>
        <taxon>Atheliaceae</taxon>
        <taxon>Piloderma</taxon>
    </lineage>
</organism>
<dbReference type="AlphaFoldDB" id="A0A0C3ETB3"/>
<name>A0A0C3ETB3_PILCF</name>
<proteinExistence type="predicted"/>
<evidence type="ECO:0000313" key="2">
    <source>
        <dbReference type="Proteomes" id="UP000054166"/>
    </source>
</evidence>
<feature type="non-terminal residue" evidence="1">
    <location>
        <position position="1"/>
    </location>
</feature>
<protein>
    <submittedName>
        <fullName evidence="1">Uncharacterized protein</fullName>
    </submittedName>
</protein>
<keyword evidence="2" id="KW-1185">Reference proteome</keyword>
<reference evidence="2" key="2">
    <citation type="submission" date="2015-01" db="EMBL/GenBank/DDBJ databases">
        <title>Evolutionary Origins and Diversification of the Mycorrhizal Mutualists.</title>
        <authorList>
            <consortium name="DOE Joint Genome Institute"/>
            <consortium name="Mycorrhizal Genomics Consortium"/>
            <person name="Kohler A."/>
            <person name="Kuo A."/>
            <person name="Nagy L.G."/>
            <person name="Floudas D."/>
            <person name="Copeland A."/>
            <person name="Barry K.W."/>
            <person name="Cichocki N."/>
            <person name="Veneault-Fourrey C."/>
            <person name="LaButti K."/>
            <person name="Lindquist E.A."/>
            <person name="Lipzen A."/>
            <person name="Lundell T."/>
            <person name="Morin E."/>
            <person name="Murat C."/>
            <person name="Riley R."/>
            <person name="Ohm R."/>
            <person name="Sun H."/>
            <person name="Tunlid A."/>
            <person name="Henrissat B."/>
            <person name="Grigoriev I.V."/>
            <person name="Hibbett D.S."/>
            <person name="Martin F."/>
        </authorList>
    </citation>
    <scope>NUCLEOTIDE SEQUENCE [LARGE SCALE GENOMIC DNA]</scope>
    <source>
        <strain evidence="2">F 1598</strain>
    </source>
</reference>
<accession>A0A0C3ETB3</accession>
<evidence type="ECO:0000313" key="1">
    <source>
        <dbReference type="EMBL" id="KIM71329.1"/>
    </source>
</evidence>
<dbReference type="InParanoid" id="A0A0C3ETB3"/>
<reference evidence="1 2" key="1">
    <citation type="submission" date="2014-04" db="EMBL/GenBank/DDBJ databases">
        <authorList>
            <consortium name="DOE Joint Genome Institute"/>
            <person name="Kuo A."/>
            <person name="Tarkka M."/>
            <person name="Buscot F."/>
            <person name="Kohler A."/>
            <person name="Nagy L.G."/>
            <person name="Floudas D."/>
            <person name="Copeland A."/>
            <person name="Barry K.W."/>
            <person name="Cichocki N."/>
            <person name="Veneault-Fourrey C."/>
            <person name="LaButti K."/>
            <person name="Lindquist E.A."/>
            <person name="Lipzen A."/>
            <person name="Lundell T."/>
            <person name="Morin E."/>
            <person name="Murat C."/>
            <person name="Sun H."/>
            <person name="Tunlid A."/>
            <person name="Henrissat B."/>
            <person name="Grigoriev I.V."/>
            <person name="Hibbett D.S."/>
            <person name="Martin F."/>
            <person name="Nordberg H.P."/>
            <person name="Cantor M.N."/>
            <person name="Hua S.X."/>
        </authorList>
    </citation>
    <scope>NUCLEOTIDE SEQUENCE [LARGE SCALE GENOMIC DNA]</scope>
    <source>
        <strain evidence="1 2">F 1598</strain>
    </source>
</reference>